<proteinExistence type="predicted"/>
<keyword evidence="3" id="KW-0539">Nucleus</keyword>
<protein>
    <submittedName>
        <fullName evidence="4">Uncharacterized protein</fullName>
    </submittedName>
</protein>
<sequence>MYAKGKGAVVPSDSQAREKLALYVYEYLLHVGAQKSAQTFLSEVRLHSQVMQT</sequence>
<evidence type="ECO:0000256" key="3">
    <source>
        <dbReference type="ARBA" id="ARBA00023242"/>
    </source>
</evidence>
<dbReference type="Proteomes" id="UP000264820">
    <property type="component" value="Unplaced"/>
</dbReference>
<dbReference type="InterPro" id="IPR006594">
    <property type="entry name" value="LisH"/>
</dbReference>
<dbReference type="InterPro" id="IPR008116">
    <property type="entry name" value="SSDP_DNA-bd"/>
</dbReference>
<keyword evidence="2" id="KW-0238">DNA-binding</keyword>
<accession>A0A3Q2XA73</accession>
<comment type="subcellular location">
    <subcellularLocation>
        <location evidence="1">Nucleus</location>
    </subcellularLocation>
</comment>
<evidence type="ECO:0000256" key="2">
    <source>
        <dbReference type="ARBA" id="ARBA00023125"/>
    </source>
</evidence>
<dbReference type="GeneTree" id="ENSGT00950000183049"/>
<reference evidence="4" key="1">
    <citation type="submission" date="2025-08" db="UniProtKB">
        <authorList>
            <consortium name="Ensembl"/>
        </authorList>
    </citation>
    <scope>IDENTIFICATION</scope>
</reference>
<evidence type="ECO:0000313" key="5">
    <source>
        <dbReference type="Proteomes" id="UP000264820"/>
    </source>
</evidence>
<evidence type="ECO:0000256" key="1">
    <source>
        <dbReference type="ARBA" id="ARBA00004123"/>
    </source>
</evidence>
<name>A0A3Q2XA73_HIPCM</name>
<dbReference type="PANTHER" id="PTHR12610:SF30">
    <property type="entry name" value="SINGLE-STRANDED DNA-BINDING PROTEIN 4"/>
    <property type="match status" value="1"/>
</dbReference>
<dbReference type="OMA" id="GAWEEWP"/>
<reference evidence="4" key="2">
    <citation type="submission" date="2025-09" db="UniProtKB">
        <authorList>
            <consortium name="Ensembl"/>
        </authorList>
    </citation>
    <scope>IDENTIFICATION</scope>
</reference>
<dbReference type="AlphaFoldDB" id="A0A3Q2XA73"/>
<dbReference type="PROSITE" id="PS50896">
    <property type="entry name" value="LISH"/>
    <property type="match status" value="1"/>
</dbReference>
<dbReference type="GO" id="GO:0045944">
    <property type="term" value="P:positive regulation of transcription by RNA polymerase II"/>
    <property type="evidence" value="ECO:0007669"/>
    <property type="project" value="TreeGrafter"/>
</dbReference>
<dbReference type="SMART" id="SM00667">
    <property type="entry name" value="LisH"/>
    <property type="match status" value="1"/>
</dbReference>
<keyword evidence="5" id="KW-1185">Reference proteome</keyword>
<dbReference type="Ensembl" id="ENSHCOT00000014050.1">
    <property type="protein sequence ID" value="ENSHCOP00000000272.1"/>
    <property type="gene ID" value="ENSHCOG00000001053.1"/>
</dbReference>
<dbReference type="PANTHER" id="PTHR12610">
    <property type="entry name" value="SINGLE STRANDED DNA BINDING PROTEIN"/>
    <property type="match status" value="1"/>
</dbReference>
<dbReference type="GO" id="GO:0003697">
    <property type="term" value="F:single-stranded DNA binding"/>
    <property type="evidence" value="ECO:0007669"/>
    <property type="project" value="InterPro"/>
</dbReference>
<dbReference type="PRINTS" id="PR01743">
    <property type="entry name" value="SSDNABINDING"/>
</dbReference>
<dbReference type="GO" id="GO:0005634">
    <property type="term" value="C:nucleus"/>
    <property type="evidence" value="ECO:0007669"/>
    <property type="project" value="UniProtKB-SubCell"/>
</dbReference>
<dbReference type="STRING" id="109280.ENSHCOP00000000272"/>
<evidence type="ECO:0000313" key="4">
    <source>
        <dbReference type="Ensembl" id="ENSHCOP00000000272.1"/>
    </source>
</evidence>
<organism evidence="4 5">
    <name type="scientific">Hippocampus comes</name>
    <name type="common">Tiger tail seahorse</name>
    <dbReference type="NCBI Taxonomy" id="109280"/>
    <lineage>
        <taxon>Eukaryota</taxon>
        <taxon>Metazoa</taxon>
        <taxon>Chordata</taxon>
        <taxon>Craniata</taxon>
        <taxon>Vertebrata</taxon>
        <taxon>Euteleostomi</taxon>
        <taxon>Actinopterygii</taxon>
        <taxon>Neopterygii</taxon>
        <taxon>Teleostei</taxon>
        <taxon>Neoteleostei</taxon>
        <taxon>Acanthomorphata</taxon>
        <taxon>Syngnathiaria</taxon>
        <taxon>Syngnathiformes</taxon>
        <taxon>Syngnathoidei</taxon>
        <taxon>Syngnathidae</taxon>
        <taxon>Hippocampus</taxon>
    </lineage>
</organism>